<dbReference type="InterPro" id="IPR020097">
    <property type="entry name" value="PsdUridine_synth_TruA_a/b_dom"/>
</dbReference>
<feature type="region of interest" description="Disordered" evidence="4">
    <location>
        <begin position="600"/>
        <end position="625"/>
    </location>
</feature>
<protein>
    <submittedName>
        <fullName evidence="6">Pseudouridine synthase deg1</fullName>
        <ecNumber evidence="6">5.4.99.45</ecNumber>
    </submittedName>
</protein>
<dbReference type="GO" id="GO:0160154">
    <property type="term" value="F:tRNA pseudouridine(38/39) synthase activity"/>
    <property type="evidence" value="ECO:0007669"/>
    <property type="project" value="UniProtKB-EC"/>
</dbReference>
<reference evidence="6 7" key="1">
    <citation type="journal article" date="2024" name="IMA Fungus">
        <title>IMA Genome - F19 : A genome assembly and annotation guide to empower mycologists, including annotated draft genome sequences of Ceratocystis pirilliformis, Diaporthe australafricana, Fusarium ophioides, Paecilomyces lecythidis, and Sporothrix stenoceras.</title>
        <authorList>
            <person name="Aylward J."/>
            <person name="Wilson A.M."/>
            <person name="Visagie C.M."/>
            <person name="Spraker J."/>
            <person name="Barnes I."/>
            <person name="Buitendag C."/>
            <person name="Ceriani C."/>
            <person name="Del Mar Angel L."/>
            <person name="du Plessis D."/>
            <person name="Fuchs T."/>
            <person name="Gasser K."/>
            <person name="Kramer D."/>
            <person name="Li W."/>
            <person name="Munsamy K."/>
            <person name="Piso A."/>
            <person name="Price J.L."/>
            <person name="Sonnekus B."/>
            <person name="Thomas C."/>
            <person name="van der Nest A."/>
            <person name="van Dijk A."/>
            <person name="van Heerden A."/>
            <person name="van Vuuren N."/>
            <person name="Yilmaz N."/>
            <person name="Duong T.A."/>
            <person name="van der Merwe N.A."/>
            <person name="Wingfield M.J."/>
            <person name="Wingfield B.D."/>
        </authorList>
    </citation>
    <scope>NUCLEOTIDE SEQUENCE [LARGE SCALE GENOMIC DNA]</scope>
    <source>
        <strain evidence="6 7">CMW 5346</strain>
    </source>
</reference>
<dbReference type="Gene3D" id="3.30.70.580">
    <property type="entry name" value="Pseudouridine synthase I, catalytic domain, N-terminal subdomain"/>
    <property type="match status" value="1"/>
</dbReference>
<comment type="similarity">
    <text evidence="1">Belongs to the tRNA pseudouridine synthase TruA family.</text>
</comment>
<dbReference type="InterPro" id="IPR020094">
    <property type="entry name" value="TruA/RsuA/RluB/E/F_N"/>
</dbReference>
<dbReference type="EC" id="5.4.99.45" evidence="6"/>
<dbReference type="InterPro" id="IPR020103">
    <property type="entry name" value="PsdUridine_synth_cat_dom_sf"/>
</dbReference>
<keyword evidence="3 6" id="KW-0413">Isomerase</keyword>
<dbReference type="PANTHER" id="PTHR11142">
    <property type="entry name" value="PSEUDOURIDYLATE SYNTHASE"/>
    <property type="match status" value="1"/>
</dbReference>
<feature type="region of interest" description="Disordered" evidence="4">
    <location>
        <begin position="523"/>
        <end position="548"/>
    </location>
</feature>
<comment type="caution">
    <text evidence="6">The sequence shown here is derived from an EMBL/GenBank/DDBJ whole genome shotgun (WGS) entry which is preliminary data.</text>
</comment>
<feature type="region of interest" description="Disordered" evidence="4">
    <location>
        <begin position="95"/>
        <end position="127"/>
    </location>
</feature>
<dbReference type="Pfam" id="PF01416">
    <property type="entry name" value="PseudoU_synth_1"/>
    <property type="match status" value="1"/>
</dbReference>
<dbReference type="InterPro" id="IPR001406">
    <property type="entry name" value="PsdUridine_synth_TruA"/>
</dbReference>
<organism evidence="6 7">
    <name type="scientific">Sporothrix stenoceras</name>
    <dbReference type="NCBI Taxonomy" id="5173"/>
    <lineage>
        <taxon>Eukaryota</taxon>
        <taxon>Fungi</taxon>
        <taxon>Dikarya</taxon>
        <taxon>Ascomycota</taxon>
        <taxon>Pezizomycotina</taxon>
        <taxon>Sordariomycetes</taxon>
        <taxon>Sordariomycetidae</taxon>
        <taxon>Ophiostomatales</taxon>
        <taxon>Ophiostomataceae</taxon>
        <taxon>Sporothrix</taxon>
    </lineage>
</organism>
<evidence type="ECO:0000256" key="1">
    <source>
        <dbReference type="ARBA" id="ARBA00009375"/>
    </source>
</evidence>
<dbReference type="PANTHER" id="PTHR11142:SF5">
    <property type="entry name" value="TRNA PSEUDOURIDINE(38_39) SYNTHASE"/>
    <property type="match status" value="1"/>
</dbReference>
<evidence type="ECO:0000256" key="3">
    <source>
        <dbReference type="ARBA" id="ARBA00023235"/>
    </source>
</evidence>
<proteinExistence type="inferred from homology"/>
<name>A0ABR3ZMN7_9PEZI</name>
<dbReference type="EMBL" id="JAWCUI010000007">
    <property type="protein sequence ID" value="KAL1901427.1"/>
    <property type="molecule type" value="Genomic_DNA"/>
</dbReference>
<dbReference type="InterPro" id="IPR020095">
    <property type="entry name" value="PsdUridine_synth_TruA_C"/>
</dbReference>
<evidence type="ECO:0000313" key="6">
    <source>
        <dbReference type="EMBL" id="KAL1901427.1"/>
    </source>
</evidence>
<keyword evidence="2" id="KW-0819">tRNA processing</keyword>
<evidence type="ECO:0000256" key="4">
    <source>
        <dbReference type="SAM" id="MobiDB-lite"/>
    </source>
</evidence>
<sequence>MKTSRLPHFGITNPGLVSAAQQFCFRLLTRRPFLYLGLTAAPIDVGRRALYSTWKREPTITPSYIRNHPAEIKDMTDFTRWTKEALVQRVQELQEQLEDARTGGPSEAKAKQGGSAGTLPKPKKGIDPSRYGTRFIALRIAYLGKRYGGFEYQPSGALPSVEEELWKALVKACLIFPEGGAAAAHEVDFNICEYSKCGRTDRGVSAFGQVVALRVRSNRKRKAKVVELSEASEGGEGEGEAEAEKMETEEDESSLPLPHEEIQYAKVLNRLLPPDIRVLAWCPNPPPDFSARFSCRERRYRYFFTQPAYFGAQESLSTSEGGPSDGWLDIEAMRTAAKHFVGLHDFRNFCKIDPNKQITNFCRRMFDADIVEVPGLHSSLDYYGGKDAVKVYSFDVRGSAFLWHQIRHMVAILFLVGQGRESPDVVPQLLDAKANPGRPAYPMAEEGPLVLWDCIFPPHIPADAPEAAVDHPDAGNWSDSLEWYTVAEEAPDSRMMLDGLWRGWHDAKMDEILSNQLLNQVTKSPVAGQARPPQPPAKKSHVYEGGGGPRLGGVYTPLMKRSCLASPEELNDKFARQKGFANSAAMREVGNWRAAIKAMKEAEEAGEAPPDWAVQAKAPEASEQA</sequence>
<dbReference type="Gene3D" id="3.30.70.660">
    <property type="entry name" value="Pseudouridine synthase I, catalytic domain, C-terminal subdomain"/>
    <property type="match status" value="1"/>
</dbReference>
<dbReference type="InterPro" id="IPR041707">
    <property type="entry name" value="Pus3-like"/>
</dbReference>
<dbReference type="NCBIfam" id="TIGR00071">
    <property type="entry name" value="hisT_truA"/>
    <property type="match status" value="1"/>
</dbReference>
<evidence type="ECO:0000259" key="5">
    <source>
        <dbReference type="Pfam" id="PF01416"/>
    </source>
</evidence>
<feature type="domain" description="Pseudouridine synthase I TruA alpha/beta" evidence="5">
    <location>
        <begin position="336"/>
        <end position="457"/>
    </location>
</feature>
<gene>
    <name evidence="6" type="primary">DEG1</name>
    <name evidence="6" type="ORF">Sste5346_001832</name>
</gene>
<evidence type="ECO:0000313" key="7">
    <source>
        <dbReference type="Proteomes" id="UP001583186"/>
    </source>
</evidence>
<evidence type="ECO:0000256" key="2">
    <source>
        <dbReference type="ARBA" id="ARBA00022694"/>
    </source>
</evidence>
<keyword evidence="7" id="KW-1185">Reference proteome</keyword>
<feature type="region of interest" description="Disordered" evidence="4">
    <location>
        <begin position="226"/>
        <end position="256"/>
    </location>
</feature>
<dbReference type="Proteomes" id="UP001583186">
    <property type="component" value="Unassembled WGS sequence"/>
</dbReference>
<accession>A0ABR3ZMN7</accession>
<dbReference type="SUPFAM" id="SSF55120">
    <property type="entry name" value="Pseudouridine synthase"/>
    <property type="match status" value="1"/>
</dbReference>
<dbReference type="CDD" id="cd02569">
    <property type="entry name" value="PseudoU_synth_ScPus3"/>
    <property type="match status" value="1"/>
</dbReference>
<dbReference type="HAMAP" id="MF_00171">
    <property type="entry name" value="TruA"/>
    <property type="match status" value="1"/>
</dbReference>
<feature type="compositionally biased region" description="Acidic residues" evidence="4">
    <location>
        <begin position="233"/>
        <end position="253"/>
    </location>
</feature>